<dbReference type="Proteomes" id="UP001218188">
    <property type="component" value="Unassembled WGS sequence"/>
</dbReference>
<evidence type="ECO:0000313" key="1">
    <source>
        <dbReference type="EMBL" id="KAJ7021982.1"/>
    </source>
</evidence>
<organism evidence="1 2">
    <name type="scientific">Mycena alexandri</name>
    <dbReference type="NCBI Taxonomy" id="1745969"/>
    <lineage>
        <taxon>Eukaryota</taxon>
        <taxon>Fungi</taxon>
        <taxon>Dikarya</taxon>
        <taxon>Basidiomycota</taxon>
        <taxon>Agaricomycotina</taxon>
        <taxon>Agaricomycetes</taxon>
        <taxon>Agaricomycetidae</taxon>
        <taxon>Agaricales</taxon>
        <taxon>Marasmiineae</taxon>
        <taxon>Mycenaceae</taxon>
        <taxon>Mycena</taxon>
    </lineage>
</organism>
<reference evidence="1" key="1">
    <citation type="submission" date="2023-03" db="EMBL/GenBank/DDBJ databases">
        <title>Massive genome expansion in bonnet fungi (Mycena s.s.) driven by repeated elements and novel gene families across ecological guilds.</title>
        <authorList>
            <consortium name="Lawrence Berkeley National Laboratory"/>
            <person name="Harder C.B."/>
            <person name="Miyauchi S."/>
            <person name="Viragh M."/>
            <person name="Kuo A."/>
            <person name="Thoen E."/>
            <person name="Andreopoulos B."/>
            <person name="Lu D."/>
            <person name="Skrede I."/>
            <person name="Drula E."/>
            <person name="Henrissat B."/>
            <person name="Morin E."/>
            <person name="Kohler A."/>
            <person name="Barry K."/>
            <person name="LaButti K."/>
            <person name="Morin E."/>
            <person name="Salamov A."/>
            <person name="Lipzen A."/>
            <person name="Mereny Z."/>
            <person name="Hegedus B."/>
            <person name="Baldrian P."/>
            <person name="Stursova M."/>
            <person name="Weitz H."/>
            <person name="Taylor A."/>
            <person name="Grigoriev I.V."/>
            <person name="Nagy L.G."/>
            <person name="Martin F."/>
            <person name="Kauserud H."/>
        </authorList>
    </citation>
    <scope>NUCLEOTIDE SEQUENCE</scope>
    <source>
        <strain evidence="1">CBHHK200</strain>
    </source>
</reference>
<accession>A0AAD6WR13</accession>
<keyword evidence="2" id="KW-1185">Reference proteome</keyword>
<name>A0AAD6WR13_9AGAR</name>
<comment type="caution">
    <text evidence="1">The sequence shown here is derived from an EMBL/GenBank/DDBJ whole genome shotgun (WGS) entry which is preliminary data.</text>
</comment>
<sequence>MAEGRERLQGQIVLKRQLKKLSTIQISPPATLTVPAVVAAVLPNAKDHRAIFAETIENEGSYEAAVAYFEDFYKVVNSGVVFGAALPPPDVILSSIDVGRLTVFYHSTFPADLQRGNAFTWNFYIGLRGAGAHSIMSDWSKRGIVVRIPGLARKWEECQVLIVLACTRVRISYPEGTGATTHELVFPPDPNEADIPVHYLKEFQVDLGEERNSCPVGD</sequence>
<protein>
    <submittedName>
        <fullName evidence="1">Uncharacterized protein</fullName>
    </submittedName>
</protein>
<proteinExistence type="predicted"/>
<gene>
    <name evidence="1" type="ORF">C8F04DRAFT_1194940</name>
</gene>
<dbReference type="AlphaFoldDB" id="A0AAD6WR13"/>
<dbReference type="EMBL" id="JARJCM010000219">
    <property type="protein sequence ID" value="KAJ7021982.1"/>
    <property type="molecule type" value="Genomic_DNA"/>
</dbReference>
<evidence type="ECO:0000313" key="2">
    <source>
        <dbReference type="Proteomes" id="UP001218188"/>
    </source>
</evidence>